<reference evidence="2" key="1">
    <citation type="journal article" date="2021" name="PeerJ">
        <title>Extensive microbial diversity within the chicken gut microbiome revealed by metagenomics and culture.</title>
        <authorList>
            <person name="Gilroy R."/>
            <person name="Ravi A."/>
            <person name="Getino M."/>
            <person name="Pursley I."/>
            <person name="Horton D.L."/>
            <person name="Alikhan N.F."/>
            <person name="Baker D."/>
            <person name="Gharbi K."/>
            <person name="Hall N."/>
            <person name="Watson M."/>
            <person name="Adriaenssens E.M."/>
            <person name="Foster-Nyarko E."/>
            <person name="Jarju S."/>
            <person name="Secka A."/>
            <person name="Antonio M."/>
            <person name="Oren A."/>
            <person name="Chaudhuri R.R."/>
            <person name="La Ragione R."/>
            <person name="Hildebrand F."/>
            <person name="Pallen M.J."/>
        </authorList>
    </citation>
    <scope>NUCLEOTIDE SEQUENCE</scope>
    <source>
        <strain evidence="2">F6-6636</strain>
    </source>
</reference>
<evidence type="ECO:0000313" key="2">
    <source>
        <dbReference type="EMBL" id="MBU3851570.1"/>
    </source>
</evidence>
<keyword evidence="1" id="KW-1133">Transmembrane helix</keyword>
<proteinExistence type="predicted"/>
<accession>A0A948TJ31</accession>
<protein>
    <submittedName>
        <fullName evidence="2">Uncharacterized protein</fullName>
    </submittedName>
</protein>
<keyword evidence="1" id="KW-0472">Membrane</keyword>
<gene>
    <name evidence="2" type="ORF">H9901_02610</name>
</gene>
<dbReference type="EMBL" id="JAHLFS010000032">
    <property type="protein sequence ID" value="MBU3851570.1"/>
    <property type="molecule type" value="Genomic_DNA"/>
</dbReference>
<comment type="caution">
    <text evidence="2">The sequence shown here is derived from an EMBL/GenBank/DDBJ whole genome shotgun (WGS) entry which is preliminary data.</text>
</comment>
<reference evidence="2" key="2">
    <citation type="submission" date="2021-04" db="EMBL/GenBank/DDBJ databases">
        <authorList>
            <person name="Gilroy R."/>
        </authorList>
    </citation>
    <scope>NUCLEOTIDE SEQUENCE</scope>
    <source>
        <strain evidence="2">F6-6636</strain>
    </source>
</reference>
<dbReference type="AlphaFoldDB" id="A0A948TJ31"/>
<sequence length="48" mass="5819">MNKKKIIHFLCYLFWAIFLIFSVWVAWHLLSYCCHELPLLLDNHFGGH</sequence>
<keyword evidence="1" id="KW-0812">Transmembrane</keyword>
<dbReference type="Proteomes" id="UP000777303">
    <property type="component" value="Unassembled WGS sequence"/>
</dbReference>
<evidence type="ECO:0000256" key="1">
    <source>
        <dbReference type="SAM" id="Phobius"/>
    </source>
</evidence>
<evidence type="ECO:0000313" key="3">
    <source>
        <dbReference type="Proteomes" id="UP000777303"/>
    </source>
</evidence>
<name>A0A948TJ31_9LACO</name>
<feature type="transmembrane region" description="Helical" evidence="1">
    <location>
        <begin position="12"/>
        <end position="30"/>
    </location>
</feature>
<organism evidence="2 3">
    <name type="scientific">Candidatus Paralactobacillus gallistercoris</name>
    <dbReference type="NCBI Taxonomy" id="2838724"/>
    <lineage>
        <taxon>Bacteria</taxon>
        <taxon>Bacillati</taxon>
        <taxon>Bacillota</taxon>
        <taxon>Bacilli</taxon>
        <taxon>Lactobacillales</taxon>
        <taxon>Lactobacillaceae</taxon>
        <taxon>Lactobacillus</taxon>
    </lineage>
</organism>